<keyword evidence="6" id="KW-1185">Reference proteome</keyword>
<keyword evidence="2" id="KW-0464">Manganese</keyword>
<dbReference type="InterPro" id="IPR000160">
    <property type="entry name" value="GGDEF_dom"/>
</dbReference>
<dbReference type="InterPro" id="IPR043128">
    <property type="entry name" value="Rev_trsase/Diguanyl_cyclase"/>
</dbReference>
<protein>
    <recommendedName>
        <fullName evidence="1">Cyclic-di-AMP phosphodiesterase</fullName>
        <ecNumber evidence="1">3.1.4.-</ecNumber>
    </recommendedName>
</protein>
<dbReference type="Proteomes" id="UP000606499">
    <property type="component" value="Unassembled WGS sequence"/>
</dbReference>
<dbReference type="PANTHER" id="PTHR47618:SF2">
    <property type="entry name" value="CYCLIC-DI-AMP PHOSPHODIESTERASE GDPP"/>
    <property type="match status" value="1"/>
</dbReference>
<accession>A0A923RUN3</accession>
<gene>
    <name evidence="5" type="ORF">H8S45_00980</name>
</gene>
<feature type="binding site" evidence="2">
    <location>
        <position position="450"/>
    </location>
    <ligand>
        <name>Mn(2+)</name>
        <dbReference type="ChEBI" id="CHEBI:29035"/>
        <label>2</label>
    </ligand>
</feature>
<feature type="binding site" evidence="2">
    <location>
        <position position="505"/>
    </location>
    <ligand>
        <name>Mn(2+)</name>
        <dbReference type="ChEBI" id="CHEBI:29035"/>
        <label>2</label>
    </ligand>
</feature>
<name>A0A923RUN3_9FIRM</name>
<keyword evidence="3" id="KW-0812">Transmembrane</keyword>
<dbReference type="SUPFAM" id="SSF64182">
    <property type="entry name" value="DHH phosphoesterases"/>
    <property type="match status" value="1"/>
</dbReference>
<dbReference type="GO" id="GO:0046872">
    <property type="term" value="F:metal ion binding"/>
    <property type="evidence" value="ECO:0007669"/>
    <property type="project" value="UniProtKB-KW"/>
</dbReference>
<dbReference type="SMART" id="SM00267">
    <property type="entry name" value="GGDEF"/>
    <property type="match status" value="1"/>
</dbReference>
<evidence type="ECO:0000256" key="2">
    <source>
        <dbReference type="PIRSR" id="PIRSR026583-50"/>
    </source>
</evidence>
<comment type="cofactor">
    <cofactor evidence="2">
        <name>Mn(2+)</name>
        <dbReference type="ChEBI" id="CHEBI:29035"/>
    </cofactor>
    <text evidence="2">For phosphodiesterase activity, probably binds 2 Mn(2+) per subunit.</text>
</comment>
<dbReference type="InterPro" id="IPR014528">
    <property type="entry name" value="GdpP/PdeA"/>
</dbReference>
<dbReference type="PROSITE" id="PS50887">
    <property type="entry name" value="GGDEF"/>
    <property type="match status" value="1"/>
</dbReference>
<dbReference type="InterPro" id="IPR051319">
    <property type="entry name" value="Oligoribo/pAp-PDE_c-di-AMP_PDE"/>
</dbReference>
<comment type="subcellular location">
    <subcellularLocation>
        <location evidence="1">Cell membrane</location>
    </subcellularLocation>
</comment>
<comment type="function">
    <text evidence="1">Has phosphodiesterase (PDE) activity against cyclic-di-AMP (c-di-AMP).</text>
</comment>
<dbReference type="Gene3D" id="3.30.70.270">
    <property type="match status" value="1"/>
</dbReference>
<comment type="catalytic activity">
    <reaction evidence="1">
        <text>3',3'-c-di-AMP + H2O = 5'-O-phosphonoadenylyl-(3'-&gt;5')-adenosine + H(+)</text>
        <dbReference type="Rhea" id="RHEA:54420"/>
        <dbReference type="ChEBI" id="CHEBI:15377"/>
        <dbReference type="ChEBI" id="CHEBI:15378"/>
        <dbReference type="ChEBI" id="CHEBI:71500"/>
        <dbReference type="ChEBI" id="CHEBI:138171"/>
    </reaction>
</comment>
<feature type="binding site" evidence="2">
    <location>
        <position position="426"/>
    </location>
    <ligand>
        <name>Mn(2+)</name>
        <dbReference type="ChEBI" id="CHEBI:29035"/>
        <label>2</label>
    </ligand>
</feature>
<keyword evidence="3" id="KW-1133">Transmembrane helix</keyword>
<keyword evidence="2" id="KW-0479">Metal-binding</keyword>
<dbReference type="EMBL" id="JACOPL010000001">
    <property type="protein sequence ID" value="MBC5724048.1"/>
    <property type="molecule type" value="Genomic_DNA"/>
</dbReference>
<dbReference type="GO" id="GO:0003676">
    <property type="term" value="F:nucleic acid binding"/>
    <property type="evidence" value="ECO:0007669"/>
    <property type="project" value="UniProtKB-UniRule"/>
</dbReference>
<evidence type="ECO:0000259" key="4">
    <source>
        <dbReference type="PROSITE" id="PS50887"/>
    </source>
</evidence>
<dbReference type="InterPro" id="IPR003156">
    <property type="entry name" value="DHHA1_dom"/>
</dbReference>
<dbReference type="SUPFAM" id="SSF55073">
    <property type="entry name" value="Nucleotide cyclase"/>
    <property type="match status" value="1"/>
</dbReference>
<keyword evidence="1" id="KW-0378">Hydrolase</keyword>
<keyword evidence="1" id="KW-1003">Cell membrane</keyword>
<proteinExistence type="inferred from homology"/>
<dbReference type="RefSeq" id="WP_107630462.1">
    <property type="nucleotide sequence ID" value="NZ_JACOPL010000001.1"/>
</dbReference>
<dbReference type="AlphaFoldDB" id="A0A923RUN3"/>
<dbReference type="EC" id="3.1.4.-" evidence="1"/>
<dbReference type="Pfam" id="PF01368">
    <property type="entry name" value="DHH"/>
    <property type="match status" value="1"/>
</dbReference>
<evidence type="ECO:0000256" key="1">
    <source>
        <dbReference type="PIRNR" id="PIRNR026583"/>
    </source>
</evidence>
<feature type="domain" description="GGDEF" evidence="4">
    <location>
        <begin position="182"/>
        <end position="310"/>
    </location>
</feature>
<sequence>MKKKFQKALQPGQTWFYLLFLLFAAGGLYFSLWYGAAGIAVCGILRLASLRQESERKRQVQDLMENIEVSGGEIKPAVTHSPLPTVVALATTGEIVWANEAFAEISGQFSGARHMRMTELAPTFETRWLIEGKEEFPGELRMGRRAYHVFGSMIPSGAGQMMMLYFIDCTEYVRLRDAAETRHPALAIIAIDNYEELMKNATDSEKSAILADIDRRLSEWTRDSSAVLRKYDRDKYIFIIENAELDKLAARKFAVLQEVRDIRNHEGVLATLSIGIGRDGETLAESYQYAGLAIDMALSRGGDQAVIKNRYTFEFYGGLSEEVEKRTKVKSRVVANALSQLIRDSSQVLVMGHKNSDMDAIGAAAGMVCAARVKGKPVHIVVDQQHTMASDLIERLESLPEYKDVFISAEDAMIMCDFNTLLIVVDVNRPGYVESEALLQSINKVAVIDHHRRAADYIENAVVSLHEPYASSASELVSELLQYLVPNNDILTGEAEAMLAGIYLDTKGYSTRTGVRTFEAAAYLRRAGAEVSDVKRLFQSSFDQYMERQKIISSARNCGQGVIFALTDQEIDRIAAAQAADELLSIIGTRASVVAFRSGVDMAVSARASGQVNVQLLMERLGGGGNHSAAGAQLKNTTPEEADRMITEAIHGYFADQESEAQ</sequence>
<dbReference type="FunFam" id="3.90.1640.10:FF:000002">
    <property type="entry name" value="Cyclic-di-AMP phosphodiesterase"/>
    <property type="match status" value="1"/>
</dbReference>
<dbReference type="Gene3D" id="3.90.1640.10">
    <property type="entry name" value="inorganic pyrophosphatase (n-terminal core)"/>
    <property type="match status" value="1"/>
</dbReference>
<feature type="binding site" evidence="2">
    <location>
        <position position="353"/>
    </location>
    <ligand>
        <name>Mn(2+)</name>
        <dbReference type="ChEBI" id="CHEBI:29035"/>
        <label>1</label>
    </ligand>
</feature>
<reference evidence="5" key="1">
    <citation type="submission" date="2020-08" db="EMBL/GenBank/DDBJ databases">
        <title>Genome public.</title>
        <authorList>
            <person name="Liu C."/>
            <person name="Sun Q."/>
        </authorList>
    </citation>
    <scope>NUCLEOTIDE SEQUENCE</scope>
    <source>
        <strain evidence="5">NSJ-28</strain>
    </source>
</reference>
<dbReference type="InterPro" id="IPR038763">
    <property type="entry name" value="DHH_sf"/>
</dbReference>
<evidence type="ECO:0000256" key="3">
    <source>
        <dbReference type="SAM" id="Phobius"/>
    </source>
</evidence>
<comment type="similarity">
    <text evidence="1">Belongs to the GdpP/PdeA phosphodiesterase family.</text>
</comment>
<dbReference type="PIRSF" id="PIRSF026583">
    <property type="entry name" value="YybT"/>
    <property type="match status" value="1"/>
</dbReference>
<dbReference type="GO" id="GO:0005886">
    <property type="term" value="C:plasma membrane"/>
    <property type="evidence" value="ECO:0007669"/>
    <property type="project" value="UniProtKB-SubCell"/>
</dbReference>
<feature type="binding site" evidence="2">
    <location>
        <position position="426"/>
    </location>
    <ligand>
        <name>Mn(2+)</name>
        <dbReference type="ChEBI" id="CHEBI:29035"/>
        <label>1</label>
    </ligand>
</feature>
<feature type="binding site" evidence="2">
    <location>
        <position position="357"/>
    </location>
    <ligand>
        <name>Mn(2+)</name>
        <dbReference type="ChEBI" id="CHEBI:29035"/>
        <label>1</label>
    </ligand>
</feature>
<feature type="binding site" evidence="2">
    <location>
        <position position="359"/>
    </location>
    <ligand>
        <name>Mn(2+)</name>
        <dbReference type="ChEBI" id="CHEBI:29035"/>
        <label>2</label>
    </ligand>
</feature>
<dbReference type="Gene3D" id="3.10.310.30">
    <property type="match status" value="1"/>
</dbReference>
<dbReference type="Pfam" id="PF24898">
    <property type="entry name" value="GGDEF_GdpP"/>
    <property type="match status" value="1"/>
</dbReference>
<dbReference type="InterPro" id="IPR001667">
    <property type="entry name" value="DDH_dom"/>
</dbReference>
<organism evidence="5 6">
    <name type="scientific">Agathobaculum faecis</name>
    <dbReference type="NCBI Taxonomy" id="2763013"/>
    <lineage>
        <taxon>Bacteria</taxon>
        <taxon>Bacillati</taxon>
        <taxon>Bacillota</taxon>
        <taxon>Clostridia</taxon>
        <taxon>Eubacteriales</taxon>
        <taxon>Butyricicoccaceae</taxon>
        <taxon>Agathobaculum</taxon>
    </lineage>
</organism>
<dbReference type="InterPro" id="IPR029787">
    <property type="entry name" value="Nucleotide_cyclase"/>
</dbReference>
<feature type="transmembrane region" description="Helical" evidence="3">
    <location>
        <begin position="15"/>
        <end position="48"/>
    </location>
</feature>
<evidence type="ECO:0000313" key="6">
    <source>
        <dbReference type="Proteomes" id="UP000606499"/>
    </source>
</evidence>
<dbReference type="PANTHER" id="PTHR47618">
    <property type="entry name" value="BIFUNCTIONAL OLIGORIBONUCLEASE AND PAP PHOSPHATASE NRNA"/>
    <property type="match status" value="1"/>
</dbReference>
<comment type="caution">
    <text evidence="5">The sequence shown here is derived from an EMBL/GenBank/DDBJ whole genome shotgun (WGS) entry which is preliminary data.</text>
</comment>
<dbReference type="GO" id="GO:0016787">
    <property type="term" value="F:hydrolase activity"/>
    <property type="evidence" value="ECO:0007669"/>
    <property type="project" value="UniProtKB-UniRule"/>
</dbReference>
<dbReference type="Pfam" id="PF02272">
    <property type="entry name" value="DHHA1"/>
    <property type="match status" value="1"/>
</dbReference>
<evidence type="ECO:0000313" key="5">
    <source>
        <dbReference type="EMBL" id="MBC5724048.1"/>
    </source>
</evidence>
<keyword evidence="1 3" id="KW-0472">Membrane</keyword>